<evidence type="ECO:0000313" key="1">
    <source>
        <dbReference type="EMBL" id="QIM10437.1"/>
    </source>
</evidence>
<sequence length="329" mass="36084">MQPVFKILANNNNVTEQIKERLIHLSITDEIGFVSDTATITIDNHDDQVEVPARGAELEIYLGYDVDALVKMGKFMVDEVELSGPPNQISITARSSDTFEKSNLGSIVSPKSRSWHDITFPDMVAAIAKENKLSPLVSPRLEGIIVDHIDQTEESDLAFLNRVAQTVDSYVKPADGKLIVAPIGTAISPKKEEKPMPTTELDVTDINSWRIRIAERNKINSVEVKYHDKKKGILDTVRTGKGKPCFCVPHTYASATTAMRIAKSKLAALIRGIYELELTVAGNTAICAESIIKISNLTQAANGEWIIKSATHELSGSGYVTQINAIIKD</sequence>
<dbReference type="EMBL" id="MN990730">
    <property type="protein sequence ID" value="QIM10437.1"/>
    <property type="molecule type" value="Genomic_DNA"/>
</dbReference>
<organism evidence="1">
    <name type="scientific">uncultured Alphaproteobacteria bacterium</name>
    <dbReference type="NCBI Taxonomy" id="91750"/>
    <lineage>
        <taxon>Bacteria</taxon>
        <taxon>Pseudomonadati</taxon>
        <taxon>Pseudomonadota</taxon>
        <taxon>Alphaproteobacteria</taxon>
        <taxon>environmental samples</taxon>
    </lineage>
</organism>
<dbReference type="AlphaFoldDB" id="A0A6G8F2E2"/>
<reference evidence="1" key="1">
    <citation type="journal article" date="2020" name="J. ISSAAS">
        <title>Lactobacilli and other gastrointestinal microbiota of Peromyscus leucopus, reservoir host for agents of Lyme disease and other zoonoses in North America.</title>
        <authorList>
            <person name="Milovic A."/>
            <person name="Bassam K."/>
            <person name="Shao H."/>
            <person name="Chatzistamou I."/>
            <person name="Tufts D.M."/>
            <person name="Diuk-Wasser M."/>
            <person name="Barbour A.G."/>
        </authorList>
    </citation>
    <scope>NUCLEOTIDE SEQUENCE</scope>
    <source>
        <strain evidence="1">LL90</strain>
    </source>
</reference>
<gene>
    <name evidence="1" type="ORF">PlAlph_3290</name>
</gene>
<protein>
    <submittedName>
        <fullName evidence="1">Phage late control protein</fullName>
    </submittedName>
</protein>
<proteinExistence type="predicted"/>
<dbReference type="Pfam" id="PF05954">
    <property type="entry name" value="Phage_GPD"/>
    <property type="match status" value="1"/>
</dbReference>
<name>A0A6G8F2E2_9PROT</name>
<accession>A0A6G8F2E2</accession>
<dbReference type="SUPFAM" id="SSF69279">
    <property type="entry name" value="Phage tail proteins"/>
    <property type="match status" value="1"/>
</dbReference>